<dbReference type="SUPFAM" id="SSF52540">
    <property type="entry name" value="P-loop containing nucleoside triphosphate hydrolases"/>
    <property type="match status" value="1"/>
</dbReference>
<dbReference type="GO" id="GO:0003724">
    <property type="term" value="F:RNA helicase activity"/>
    <property type="evidence" value="ECO:0007669"/>
    <property type="project" value="UniProtKB-EC"/>
</dbReference>
<dbReference type="SMART" id="SM00382">
    <property type="entry name" value="AAA"/>
    <property type="match status" value="1"/>
</dbReference>
<feature type="compositionally biased region" description="Low complexity" evidence="30">
    <location>
        <begin position="462"/>
        <end position="477"/>
    </location>
</feature>
<evidence type="ECO:0000313" key="35">
    <source>
        <dbReference type="EnsemblMetazoa" id="SMAR007957-PA"/>
    </source>
</evidence>
<dbReference type="InterPro" id="IPR003593">
    <property type="entry name" value="AAA+_ATPase"/>
</dbReference>
<evidence type="ECO:0000256" key="17">
    <source>
        <dbReference type="ARBA" id="ARBA00022840"/>
    </source>
</evidence>
<name>T1J301_STRMM</name>
<dbReference type="InterPro" id="IPR001849">
    <property type="entry name" value="PH_domain"/>
</dbReference>
<feature type="compositionally biased region" description="Basic residues" evidence="30">
    <location>
        <begin position="1253"/>
        <end position="1289"/>
    </location>
</feature>
<feature type="compositionally biased region" description="Basic and acidic residues" evidence="30">
    <location>
        <begin position="1242"/>
        <end position="1252"/>
    </location>
</feature>
<evidence type="ECO:0000256" key="5">
    <source>
        <dbReference type="ARBA" id="ARBA00007913"/>
    </source>
</evidence>
<dbReference type="CDD" id="cd18808">
    <property type="entry name" value="SF1_C_Upf1"/>
    <property type="match status" value="1"/>
</dbReference>
<keyword evidence="36" id="KW-1185">Reference proteome</keyword>
<feature type="domain" description="R3H" evidence="34">
    <location>
        <begin position="2103"/>
        <end position="2167"/>
    </location>
</feature>
<keyword evidence="21" id="KW-0539">Nucleus</keyword>
<feature type="domain" description="SEC7" evidence="32">
    <location>
        <begin position="507"/>
        <end position="673"/>
    </location>
</feature>
<evidence type="ECO:0000256" key="2">
    <source>
        <dbReference type="ARBA" id="ARBA00004236"/>
    </source>
</evidence>
<dbReference type="InterPro" id="IPR047187">
    <property type="entry name" value="SF1_C_Upf1"/>
</dbReference>
<keyword evidence="9" id="KW-0963">Cytoplasm</keyword>
<dbReference type="SMART" id="SM00393">
    <property type="entry name" value="R3H"/>
    <property type="match status" value="2"/>
</dbReference>
<dbReference type="InterPro" id="IPR050534">
    <property type="entry name" value="Coronavir_polyprotein_1ab"/>
</dbReference>
<dbReference type="Pfam" id="PF01424">
    <property type="entry name" value="R3H"/>
    <property type="match status" value="2"/>
</dbReference>
<dbReference type="CDD" id="cd13295">
    <property type="entry name" value="PH_EFA6"/>
    <property type="match status" value="1"/>
</dbReference>
<dbReference type="FunFam" id="3.30.1370.50:FF:000002">
    <property type="entry name" value="Immunoglobulin mu DNA-binding protein 2"/>
    <property type="match status" value="1"/>
</dbReference>
<dbReference type="Pfam" id="PF15410">
    <property type="entry name" value="PH_9"/>
    <property type="match status" value="1"/>
</dbReference>
<dbReference type="GO" id="GO:0005634">
    <property type="term" value="C:nucleus"/>
    <property type="evidence" value="ECO:0007669"/>
    <property type="project" value="UniProtKB-SubCell"/>
</dbReference>
<evidence type="ECO:0000256" key="27">
    <source>
        <dbReference type="ARBA" id="ARBA00081986"/>
    </source>
</evidence>
<dbReference type="InterPro" id="IPR048761">
    <property type="entry name" value="SMUBP-2_HCS1_1B"/>
</dbReference>
<dbReference type="InterPro" id="IPR041677">
    <property type="entry name" value="DNA2/NAM7_AAA_11"/>
</dbReference>
<evidence type="ECO:0000256" key="26">
    <source>
        <dbReference type="ARBA" id="ARBA00076132"/>
    </source>
</evidence>
<dbReference type="InterPro" id="IPR035999">
    <property type="entry name" value="Sec7_dom_sf"/>
</dbReference>
<evidence type="ECO:0000256" key="1">
    <source>
        <dbReference type="ARBA" id="ARBA00004123"/>
    </source>
</evidence>
<keyword evidence="10" id="KW-0344">Guanine-nucleotide releasing factor</keyword>
<feature type="domain" description="AN1-type" evidence="33">
    <location>
        <begin position="2287"/>
        <end position="2336"/>
    </location>
</feature>
<evidence type="ECO:0000256" key="24">
    <source>
        <dbReference type="ARBA" id="ARBA00059899"/>
    </source>
</evidence>
<feature type="compositionally biased region" description="Basic and acidic residues" evidence="30">
    <location>
        <begin position="150"/>
        <end position="164"/>
    </location>
</feature>
<feature type="region of interest" description="Disordered" evidence="30">
    <location>
        <begin position="15"/>
        <end position="69"/>
    </location>
</feature>
<dbReference type="Gene3D" id="1.10.1000.11">
    <property type="entry name" value="Arf Nucleotide-binding Site Opener,domain 2"/>
    <property type="match status" value="1"/>
</dbReference>
<evidence type="ECO:0000256" key="4">
    <source>
        <dbReference type="ARBA" id="ARBA00004496"/>
    </source>
</evidence>
<dbReference type="Gene3D" id="2.40.30.270">
    <property type="match status" value="1"/>
</dbReference>
<evidence type="ECO:0000256" key="6">
    <source>
        <dbReference type="ARBA" id="ARBA00012551"/>
    </source>
</evidence>
<dbReference type="Proteomes" id="UP000014500">
    <property type="component" value="Unassembled WGS sequence"/>
</dbReference>
<dbReference type="InterPro" id="IPR001374">
    <property type="entry name" value="R3H_dom"/>
</dbReference>
<dbReference type="PANTHER" id="PTHR43788">
    <property type="entry name" value="DNA2/NAM7 HELICASE FAMILY MEMBER"/>
    <property type="match status" value="1"/>
</dbReference>
<keyword evidence="29" id="KW-0175">Coiled coil</keyword>
<dbReference type="GO" id="GO:0003677">
    <property type="term" value="F:DNA binding"/>
    <property type="evidence" value="ECO:0007669"/>
    <property type="project" value="InterPro"/>
</dbReference>
<feature type="region of interest" description="Disordered" evidence="30">
    <location>
        <begin position="417"/>
        <end position="439"/>
    </location>
</feature>
<dbReference type="Pfam" id="PF13087">
    <property type="entry name" value="AAA_12"/>
    <property type="match status" value="1"/>
</dbReference>
<dbReference type="Pfam" id="PF13086">
    <property type="entry name" value="AAA_11"/>
    <property type="match status" value="1"/>
</dbReference>
<reference evidence="35" key="2">
    <citation type="submission" date="2015-02" db="UniProtKB">
        <authorList>
            <consortium name="EnsemblMetazoa"/>
        </authorList>
    </citation>
    <scope>IDENTIFICATION</scope>
</reference>
<dbReference type="FunFam" id="1.10.1000.11:FF:000004">
    <property type="entry name" value="PH and SEC7 domain-containing protein 2"/>
    <property type="match status" value="1"/>
</dbReference>
<dbReference type="SUPFAM" id="SSF118310">
    <property type="entry name" value="AN1-like Zinc finger"/>
    <property type="match status" value="1"/>
</dbReference>
<dbReference type="Pfam" id="PF01369">
    <property type="entry name" value="Sec7"/>
    <property type="match status" value="1"/>
</dbReference>
<feature type="compositionally biased region" description="Basic and acidic residues" evidence="30">
    <location>
        <begin position="2068"/>
        <end position="2081"/>
    </location>
</feature>
<evidence type="ECO:0000256" key="3">
    <source>
        <dbReference type="ARBA" id="ARBA00004316"/>
    </source>
</evidence>
<feature type="region of interest" description="Disordered" evidence="30">
    <location>
        <begin position="2055"/>
        <end position="2081"/>
    </location>
</feature>
<dbReference type="Pfam" id="PF01428">
    <property type="entry name" value="zf-AN1"/>
    <property type="match status" value="1"/>
</dbReference>
<feature type="region of interest" description="Disordered" evidence="30">
    <location>
        <begin position="2343"/>
        <end position="2386"/>
    </location>
</feature>
<evidence type="ECO:0000256" key="13">
    <source>
        <dbReference type="ARBA" id="ARBA00022771"/>
    </source>
</evidence>
<dbReference type="InterPro" id="IPR011993">
    <property type="entry name" value="PH-like_dom_sf"/>
</dbReference>
<feature type="domain" description="PH" evidence="31">
    <location>
        <begin position="716"/>
        <end position="829"/>
    </location>
</feature>
<evidence type="ECO:0000256" key="20">
    <source>
        <dbReference type="ARBA" id="ARBA00023136"/>
    </source>
</evidence>
<dbReference type="EMBL" id="JH431816">
    <property type="status" value="NOT_ANNOTATED_CDS"/>
    <property type="molecule type" value="Genomic_DNA"/>
</dbReference>
<feature type="compositionally biased region" description="Polar residues" evidence="30">
    <location>
        <begin position="47"/>
        <end position="64"/>
    </location>
</feature>
<evidence type="ECO:0000256" key="16">
    <source>
        <dbReference type="ARBA" id="ARBA00022833"/>
    </source>
</evidence>
<keyword evidence="18" id="KW-0694">RNA-binding</keyword>
<protein>
    <recommendedName>
        <fullName evidence="25">PH and SEC7 domain-containing protein 4</fullName>
        <ecNumber evidence="6">3.6.4.12</ecNumber>
        <ecNumber evidence="7">3.6.4.13</ecNumber>
    </recommendedName>
    <alternativeName>
        <fullName evidence="26">Exchange factor for ADP-ribosylation factor guanine nucleotide factor 6 B</fullName>
    </alternativeName>
    <alternativeName>
        <fullName evidence="27">Pleckstrin homology and SEC7 domain-containing protein 4</fullName>
    </alternativeName>
</protein>
<dbReference type="GO" id="GO:0043139">
    <property type="term" value="F:5'-3' DNA helicase activity"/>
    <property type="evidence" value="ECO:0007669"/>
    <property type="project" value="TreeGrafter"/>
</dbReference>
<keyword evidence="8" id="KW-1003">Cell membrane</keyword>
<dbReference type="PROSITE" id="PS51039">
    <property type="entry name" value="ZF_AN1"/>
    <property type="match status" value="1"/>
</dbReference>
<dbReference type="NCBIfam" id="TIGR00376">
    <property type="entry name" value="IGHMBP2 family helicase"/>
    <property type="match status" value="1"/>
</dbReference>
<dbReference type="SMART" id="SM00222">
    <property type="entry name" value="Sec7"/>
    <property type="match status" value="1"/>
</dbReference>
<keyword evidence="12" id="KW-0547">Nucleotide-binding</keyword>
<dbReference type="PRINTS" id="PR00683">
    <property type="entry name" value="SPECTRINPH"/>
</dbReference>
<dbReference type="GO" id="GO:0003723">
    <property type="term" value="F:RNA binding"/>
    <property type="evidence" value="ECO:0007669"/>
    <property type="project" value="UniProtKB-KW"/>
</dbReference>
<feature type="region of interest" description="Disordered" evidence="30">
    <location>
        <begin position="994"/>
        <end position="1018"/>
    </location>
</feature>
<organism evidence="35 36">
    <name type="scientific">Strigamia maritima</name>
    <name type="common">European centipede</name>
    <name type="synonym">Geophilus maritimus</name>
    <dbReference type="NCBI Taxonomy" id="126957"/>
    <lineage>
        <taxon>Eukaryota</taxon>
        <taxon>Metazoa</taxon>
        <taxon>Ecdysozoa</taxon>
        <taxon>Arthropoda</taxon>
        <taxon>Myriapoda</taxon>
        <taxon>Chilopoda</taxon>
        <taxon>Pleurostigmophora</taxon>
        <taxon>Geophilomorpha</taxon>
        <taxon>Linotaeniidae</taxon>
        <taxon>Strigamia</taxon>
    </lineage>
</organism>
<dbReference type="InterPro" id="IPR041681">
    <property type="entry name" value="PH_9"/>
</dbReference>
<dbReference type="GO" id="GO:0005886">
    <property type="term" value="C:plasma membrane"/>
    <property type="evidence" value="ECO:0007669"/>
    <property type="project" value="UniProtKB-SubCell"/>
</dbReference>
<dbReference type="SMART" id="SM00154">
    <property type="entry name" value="ZnF_AN1"/>
    <property type="match status" value="1"/>
</dbReference>
<dbReference type="SUPFAM" id="SSF82708">
    <property type="entry name" value="R3H domain"/>
    <property type="match status" value="2"/>
</dbReference>
<feature type="compositionally biased region" description="Polar residues" evidence="30">
    <location>
        <begin position="1200"/>
        <end position="1209"/>
    </location>
</feature>
<keyword evidence="15" id="KW-0347">Helicase</keyword>
<feature type="compositionally biased region" description="Basic residues" evidence="30">
    <location>
        <begin position="280"/>
        <end position="294"/>
    </location>
</feature>
<evidence type="ECO:0000256" key="8">
    <source>
        <dbReference type="ARBA" id="ARBA00022475"/>
    </source>
</evidence>
<keyword evidence="11" id="KW-0479">Metal-binding</keyword>
<dbReference type="eggNOG" id="KOG0932">
    <property type="taxonomic scope" value="Eukaryota"/>
</dbReference>
<feature type="compositionally biased region" description="Basic and acidic residues" evidence="30">
    <location>
        <begin position="2252"/>
        <end position="2270"/>
    </location>
</feature>
<accession>T1J301</accession>
<feature type="compositionally biased region" description="Low complexity" evidence="30">
    <location>
        <begin position="242"/>
        <end position="279"/>
    </location>
</feature>
<dbReference type="InterPro" id="IPR036867">
    <property type="entry name" value="R3H_dom_sf"/>
</dbReference>
<dbReference type="PROSITE" id="PS50190">
    <property type="entry name" value="SEC7"/>
    <property type="match status" value="1"/>
</dbReference>
<dbReference type="Gene3D" id="2.30.29.30">
    <property type="entry name" value="Pleckstrin-homology domain (PH domain)/Phosphotyrosine-binding domain (PTB)"/>
    <property type="match status" value="1"/>
</dbReference>
<proteinExistence type="inferred from homology"/>
<dbReference type="GO" id="GO:0016787">
    <property type="term" value="F:hydrolase activity"/>
    <property type="evidence" value="ECO:0007669"/>
    <property type="project" value="UniProtKB-KW"/>
</dbReference>
<evidence type="ECO:0000256" key="29">
    <source>
        <dbReference type="SAM" id="Coils"/>
    </source>
</evidence>
<feature type="region of interest" description="Disordered" evidence="30">
    <location>
        <begin position="453"/>
        <end position="508"/>
    </location>
</feature>
<evidence type="ECO:0000259" key="32">
    <source>
        <dbReference type="PROSITE" id="PS50190"/>
    </source>
</evidence>
<dbReference type="PROSITE" id="PS50003">
    <property type="entry name" value="PH_DOMAIN"/>
    <property type="match status" value="1"/>
</dbReference>
<feature type="region of interest" description="Disordered" evidence="30">
    <location>
        <begin position="124"/>
        <end position="177"/>
    </location>
</feature>
<dbReference type="SUPFAM" id="SSF48425">
    <property type="entry name" value="Sec7 domain"/>
    <property type="match status" value="1"/>
</dbReference>
<evidence type="ECO:0000256" key="30">
    <source>
        <dbReference type="SAM" id="MobiDB-lite"/>
    </source>
</evidence>
<dbReference type="PROSITE" id="PS51061">
    <property type="entry name" value="R3H"/>
    <property type="match status" value="2"/>
</dbReference>
<comment type="catalytic activity">
    <reaction evidence="23">
        <text>ATP + H2O = ADP + phosphate + H(+)</text>
        <dbReference type="Rhea" id="RHEA:13065"/>
        <dbReference type="ChEBI" id="CHEBI:15377"/>
        <dbReference type="ChEBI" id="CHEBI:15378"/>
        <dbReference type="ChEBI" id="CHEBI:30616"/>
        <dbReference type="ChEBI" id="CHEBI:43474"/>
        <dbReference type="ChEBI" id="CHEBI:456216"/>
        <dbReference type="EC" id="3.6.4.12"/>
    </reaction>
    <physiologicalReaction direction="left-to-right" evidence="23">
        <dbReference type="Rhea" id="RHEA:13066"/>
    </physiologicalReaction>
</comment>
<dbReference type="InterPro" id="IPR004483">
    <property type="entry name" value="SMUBP-2/Hcs1-like"/>
</dbReference>
<dbReference type="InterPro" id="IPR023394">
    <property type="entry name" value="Sec7_C_sf"/>
</dbReference>
<dbReference type="CDD" id="cd02325">
    <property type="entry name" value="R3H"/>
    <property type="match status" value="1"/>
</dbReference>
<dbReference type="Gene3D" id="3.30.1370.50">
    <property type="entry name" value="R3H-like domain"/>
    <property type="match status" value="2"/>
</dbReference>
<evidence type="ECO:0000256" key="12">
    <source>
        <dbReference type="ARBA" id="ARBA00022741"/>
    </source>
</evidence>
<feature type="compositionally biased region" description="Pro residues" evidence="30">
    <location>
        <begin position="295"/>
        <end position="305"/>
    </location>
</feature>
<reference evidence="36" key="1">
    <citation type="submission" date="2011-05" db="EMBL/GenBank/DDBJ databases">
        <authorList>
            <person name="Richards S.R."/>
            <person name="Qu J."/>
            <person name="Jiang H."/>
            <person name="Jhangiani S.N."/>
            <person name="Agravi P."/>
            <person name="Goodspeed R."/>
            <person name="Gross S."/>
            <person name="Mandapat C."/>
            <person name="Jackson L."/>
            <person name="Mathew T."/>
            <person name="Pu L."/>
            <person name="Thornton R."/>
            <person name="Saada N."/>
            <person name="Wilczek-Boney K.B."/>
            <person name="Lee S."/>
            <person name="Kovar C."/>
            <person name="Wu Y."/>
            <person name="Scherer S.E."/>
            <person name="Worley K.C."/>
            <person name="Muzny D.M."/>
            <person name="Gibbs R."/>
        </authorList>
    </citation>
    <scope>NUCLEOTIDE SEQUENCE</scope>
    <source>
        <strain evidence="36">Brora</strain>
    </source>
</reference>
<feature type="compositionally biased region" description="Polar residues" evidence="30">
    <location>
        <begin position="1217"/>
        <end position="1241"/>
    </location>
</feature>
<evidence type="ECO:0000256" key="19">
    <source>
        <dbReference type="ARBA" id="ARBA00023121"/>
    </source>
</evidence>
<comment type="subcellular location">
    <subcellularLocation>
        <location evidence="2">Cell membrane</location>
    </subcellularLocation>
    <subcellularLocation>
        <location evidence="3">Cell projection</location>
    </subcellularLocation>
    <subcellularLocation>
        <location evidence="4">Cytoplasm</location>
    </subcellularLocation>
    <subcellularLocation>
        <location evidence="1">Nucleus</location>
    </subcellularLocation>
</comment>
<dbReference type="SMART" id="SM00233">
    <property type="entry name" value="PH"/>
    <property type="match status" value="1"/>
</dbReference>
<evidence type="ECO:0000256" key="25">
    <source>
        <dbReference type="ARBA" id="ARBA00074922"/>
    </source>
</evidence>
<dbReference type="EnsemblMetazoa" id="SMAR007957-RA">
    <property type="protein sequence ID" value="SMAR007957-PA"/>
    <property type="gene ID" value="SMAR007957"/>
</dbReference>
<feature type="compositionally biased region" description="Low complexity" evidence="30">
    <location>
        <begin position="956"/>
        <end position="973"/>
    </location>
</feature>
<dbReference type="GO" id="GO:0008270">
    <property type="term" value="F:zinc ion binding"/>
    <property type="evidence" value="ECO:0007669"/>
    <property type="project" value="UniProtKB-KW"/>
</dbReference>
<keyword evidence="13 28" id="KW-0863">Zinc-finger</keyword>
<dbReference type="InterPro" id="IPR000904">
    <property type="entry name" value="Sec7_dom"/>
</dbReference>
<dbReference type="FunFam" id="2.30.29.30:FF:000267">
    <property type="entry name" value="PH and SEC7 domain-containing protein 4"/>
    <property type="match status" value="1"/>
</dbReference>
<feature type="compositionally biased region" description="Acidic residues" evidence="30">
    <location>
        <begin position="2058"/>
        <end position="2067"/>
    </location>
</feature>
<dbReference type="Pfam" id="PF21138">
    <property type="entry name" value="SMUBP-2_HCS1_1B"/>
    <property type="match status" value="1"/>
</dbReference>
<evidence type="ECO:0000256" key="23">
    <source>
        <dbReference type="ARBA" id="ARBA00048432"/>
    </source>
</evidence>
<keyword evidence="22" id="KW-0966">Cell projection</keyword>
<evidence type="ECO:0000256" key="14">
    <source>
        <dbReference type="ARBA" id="ARBA00022801"/>
    </source>
</evidence>
<feature type="domain" description="R3H" evidence="34">
    <location>
        <begin position="1039"/>
        <end position="1103"/>
    </location>
</feature>
<keyword evidence="14" id="KW-0378">Hydrolase</keyword>
<keyword evidence="20" id="KW-0472">Membrane</keyword>
<evidence type="ECO:0000256" key="7">
    <source>
        <dbReference type="ARBA" id="ARBA00012552"/>
    </source>
</evidence>
<feature type="compositionally biased region" description="Low complexity" evidence="30">
    <location>
        <begin position="35"/>
        <end position="46"/>
    </location>
</feature>
<dbReference type="EC" id="3.6.4.12" evidence="6"/>
<dbReference type="SMART" id="SM00487">
    <property type="entry name" value="DEXDc"/>
    <property type="match status" value="1"/>
</dbReference>
<evidence type="ECO:0000256" key="10">
    <source>
        <dbReference type="ARBA" id="ARBA00022658"/>
    </source>
</evidence>
<feature type="region of interest" description="Disordered" evidence="30">
    <location>
        <begin position="242"/>
        <end position="312"/>
    </location>
</feature>
<feature type="compositionally biased region" description="Basic residues" evidence="30">
    <location>
        <begin position="129"/>
        <end position="138"/>
    </location>
</feature>
<comment type="function">
    <text evidence="24">Guanine nucleotide exchange factor for ARF6 and ARL14/ARF7. Through ARL14 activation, controls the movement of MHC class II-containing vesicles along the actin cytoskeleton in dendritic cells. Involved in membrane recycling. Interacts with several phosphatidylinositol phosphate species, including phosphatidylinositol 3,4-bisphosphate, phosphatidylinositol 3,5-bisphosphate and phosphatidylinositol 4,5-bisphosphate.</text>
</comment>
<dbReference type="GO" id="GO:0005085">
    <property type="term" value="F:guanyl-nucleotide exchange factor activity"/>
    <property type="evidence" value="ECO:0007669"/>
    <property type="project" value="UniProtKB-KW"/>
</dbReference>
<dbReference type="GO" id="GO:0005737">
    <property type="term" value="C:cytoplasm"/>
    <property type="evidence" value="ECO:0007669"/>
    <property type="project" value="UniProtKB-SubCell"/>
</dbReference>
<dbReference type="FunFam" id="3.40.50.300:FF:001146">
    <property type="entry name" value="DNA-binding protein SMUBP-2 isoform X1"/>
    <property type="match status" value="1"/>
</dbReference>
<dbReference type="SUPFAM" id="SSF50729">
    <property type="entry name" value="PH domain-like"/>
    <property type="match status" value="1"/>
</dbReference>
<dbReference type="CDD" id="cd00171">
    <property type="entry name" value="Sec7"/>
    <property type="match status" value="1"/>
</dbReference>
<dbReference type="EC" id="3.6.4.13" evidence="7"/>
<dbReference type="Gene3D" id="3.40.50.300">
    <property type="entry name" value="P-loop containing nucleotide triphosphate hydrolases"/>
    <property type="match status" value="2"/>
</dbReference>
<evidence type="ECO:0000256" key="28">
    <source>
        <dbReference type="PROSITE-ProRule" id="PRU00449"/>
    </source>
</evidence>
<evidence type="ECO:0000256" key="21">
    <source>
        <dbReference type="ARBA" id="ARBA00023242"/>
    </source>
</evidence>
<keyword evidence="19" id="KW-0446">Lipid-binding</keyword>
<evidence type="ECO:0000313" key="36">
    <source>
        <dbReference type="Proteomes" id="UP000014500"/>
    </source>
</evidence>
<feature type="region of interest" description="Disordered" evidence="30">
    <location>
        <begin position="926"/>
        <end position="976"/>
    </location>
</feature>
<dbReference type="InterPro" id="IPR000058">
    <property type="entry name" value="Znf_AN1"/>
</dbReference>
<evidence type="ECO:0000259" key="34">
    <source>
        <dbReference type="PROSITE" id="PS51061"/>
    </source>
</evidence>
<dbReference type="GO" id="GO:0042995">
    <property type="term" value="C:cell projection"/>
    <property type="evidence" value="ECO:0007669"/>
    <property type="project" value="UniProtKB-SubCell"/>
</dbReference>
<dbReference type="InterPro" id="IPR014001">
    <property type="entry name" value="Helicase_ATP-bd"/>
</dbReference>
<dbReference type="HOGENOM" id="CLU_229382_0_0_1"/>
<evidence type="ECO:0000256" key="22">
    <source>
        <dbReference type="ARBA" id="ARBA00023273"/>
    </source>
</evidence>
<keyword evidence="17" id="KW-0067">ATP-binding</keyword>
<dbReference type="InterPro" id="IPR001605">
    <property type="entry name" value="PH_dom-spectrin-type"/>
</dbReference>
<evidence type="ECO:0000256" key="15">
    <source>
        <dbReference type="ARBA" id="ARBA00022806"/>
    </source>
</evidence>
<keyword evidence="16" id="KW-0862">Zinc</keyword>
<dbReference type="PANTHER" id="PTHR43788:SF8">
    <property type="entry name" value="DNA-BINDING PROTEIN SMUBP-2"/>
    <property type="match status" value="1"/>
</dbReference>
<dbReference type="InterPro" id="IPR027417">
    <property type="entry name" value="P-loop_NTPase"/>
</dbReference>
<sequence>MDTLKKAITREDLDGVQEVIAKRSPTNQGYPSPPHTNGTTTHHNNPSDLTNKKNTCKQYPSSSAPGRLETDGLYVSVKDHVGRTSSHPKNTPPRFEAFMMTGDLILNLNAKTSGYASNILGGGGSLPSKSKRHEKNHVHATSTPASPEENDLRTKGKGTKRELPNAHGIGSPVADKKPAFGYVRTSKSEDHLHPKDSLTTVNIDIDDDDVAASLNTLLDTRPDSANSANDRIVWTYNAPVAPGASSSTSSTDGSQSPSPQLSPTSVPSPLRSPTSPSPASRRRHTAPGSPKRRAPPPMPVFPPKVPHSSPMTARRDVKYVKDEQMNGEIVLVSPTSSDEMERLGDLSSELSSPYEERSTQLDSLRDEEWLARLQNRDPFTMSDDDTSVCPVAPGHAACTPEFDSPCLSPVREVVGQRAAGGGRAAGSSPKKRTPLEPIQQEVMLDFGGANYNRRKSEAKSPESTLSTGSGDLSLTETKSCVDAPSLPDEDGSLQGTSPPPLDDDSDIESIHSFHYSPKAVDMPSASRLAKRLFYLEGFKKSDVSRHLCKNNEFSRVVAEDYLKYFDFTNDTLDIALRKFLKQFSLAGETQERERVLVHFSKRFLDCNPGAFNSQDAVHTLTCALMLLNSDLHGQNIGRKMTCAEFIENLSDLNDGENFPKDILKSLFQSIKVQHLEWAIDDEDDEVAPSYDARRGPENHRSGIGFMLDVPDASSATEYKKGYVMRKCCVETSGKKTPFGKRGWKMFYATLKDLVIYLHKDEHGFRKNQLYDSLHNAIRIHHSIATKATDYTKKQHVFRLQTADMAEYLFQTSDSKELQSWIDTINFVTASLSAPPMAGAVGSQKKFQRPLLPCSHTKLNLQEQLSDHEERVTHLERELEEHRTVGPEKGSRSRVMHDFHEKENHLQHELKRYKTYAYLLRSKMGQRPDLEPPLVETSIGEVDEKETENGEKETQQSPAAAPSPTSTPERSASSLRGLTDRYSYRAAIYSGGRGDDYLKKSKKMNTKPEKKQSELTSDKWVEEKKPMKTEEICPESNELHENMFIYNKIEGEIVAIVNSNSHTFSSLLSSSERRIVHETAEKMNLNHTSVGENNERCIVISKITKRVEKPIKIKTEKVDPIGETIITKNDVDESTDENDLVVKLEDKEDELITPVEFICTLCSRIVPKENYNLHMLHCERIAENTCNNSNKSNENKEKVSLDQQNRTNGATEKRNKQNADGTHCKTTSRNQGKSIIQQANTKTRSEEEKNNEKTRHRSRSRSRSRSSKGRRTRSKSRTPDRRGKRTRSREHSRSPLINGRKHISRGESLKFFLVANIRLEANLRIRIHRRGVVLVKGGPQKIEGNFRVTVITRAEDIPTKLTNCRNVQQSTPPTKLFMPAKNKIICSTSTKTEATTSRTSAATNGTTISLDGNFQHQISNMAAPNMEEFVAKHLELLNLEREEEITENSKQYQDVSIKQLERRGICILKLRISSRFTGFYGRSIFSFEPFWPGKSLPAHKITNGDIVGVNYYQKGNTDLSKPLASGVVIKNDKNFINVAFDQSFDQLDLDDGVQYQLLKLTNEVSYRRIKHALKDLRKYNSSTANHLIDVLFNNSAPSDPLNVINDNVIFFNENLDSSQKEAVKFALNQKEIAIVHGPPGTGKTTTVIEIILQSNKLGQKILACAPSNVAVDNLVERLADYNVNMIRIGHPARFISKVQPFALDAVLSNSSYGQIIKDVRQEIDLLRKSTGNDRKRAIREAGFLYKELRTRETKATKELLERTSVVLATLTSAYVDGPLKHLLMEHFDLVVIDECSQLHVGYLYYGLQNAYWLAITCNYHRLSSQKSKAAKEGLALSLMERQISIHGNKIVRMLTTQYRMHELIMQWSSKNLYEDKLTAHSSVRTHLLKDLPEVNENEDTSTPILFIDTAGCNIFELDLVDEASKGNEGEADIAAAHVRNLISQGVKSTDIAVVTPYNLQTELLRLRLSSEFPGVEIRSVDGFQGREKEAIVMTLVRSNEKGDVGFLAEIRRLNVAVTRARRHLAIICDSETVSRHPKLKTLVEFLSEHAEIRSAHQYEDEDGKDEYETEKKKSELTSDKRVDKEKKVMKIEEICPKSNELREVLIYNKIEGEIVAFVNNVNANSHTFSSTLSSYERRIVHEIAEKMNLNHTSVGENNERCIVISKITKKVQKPKKIKKKKFDRIGETIITKNDVDESTDEDDLDGKLVDEEDELMTPVEFTCTLCLRIVPKQNYDMHMLHCGRIAEKTCNKSKKSNENKEKGPRKDDLKVKSTSTDDDFDTLLRDFVNADRKCNFPKCKVLTVTLGMCCDFCRRRFCYSHGLPEVHGCGEEARKQARKSVLKEGNAGSAIGVSNKKMNPVKRAHLERRLDKKLSELSNGRKSKSKE</sequence>
<feature type="compositionally biased region" description="Basic and acidic residues" evidence="30">
    <location>
        <begin position="1005"/>
        <end position="1018"/>
    </location>
</feature>
<dbReference type="eggNOG" id="KOG1803">
    <property type="taxonomic scope" value="Eukaryota"/>
</dbReference>
<dbReference type="Gene3D" id="4.10.1110.10">
    <property type="entry name" value="AN1-like Zinc finger"/>
    <property type="match status" value="1"/>
</dbReference>
<evidence type="ECO:0000256" key="9">
    <source>
        <dbReference type="ARBA" id="ARBA00022490"/>
    </source>
</evidence>
<evidence type="ECO:0000259" key="31">
    <source>
        <dbReference type="PROSITE" id="PS50003"/>
    </source>
</evidence>
<dbReference type="GO" id="GO:0005543">
    <property type="term" value="F:phospholipid binding"/>
    <property type="evidence" value="ECO:0007669"/>
    <property type="project" value="InterPro"/>
</dbReference>
<feature type="coiled-coil region" evidence="29">
    <location>
        <begin position="857"/>
        <end position="884"/>
    </location>
</feature>
<evidence type="ECO:0000256" key="11">
    <source>
        <dbReference type="ARBA" id="ARBA00022723"/>
    </source>
</evidence>
<comment type="similarity">
    <text evidence="5">Belongs to the DNA2/NAM7 helicase family.</text>
</comment>
<feature type="region of interest" description="Disordered" evidence="30">
    <location>
        <begin position="2252"/>
        <end position="2274"/>
    </location>
</feature>
<dbReference type="GO" id="GO:0005524">
    <property type="term" value="F:ATP binding"/>
    <property type="evidence" value="ECO:0007669"/>
    <property type="project" value="UniProtKB-KW"/>
</dbReference>
<feature type="region of interest" description="Disordered" evidence="30">
    <location>
        <begin position="1185"/>
        <end position="1300"/>
    </location>
</feature>
<dbReference type="GO" id="GO:0032012">
    <property type="term" value="P:regulation of ARF protein signal transduction"/>
    <property type="evidence" value="ECO:0007669"/>
    <property type="project" value="InterPro"/>
</dbReference>
<dbReference type="InterPro" id="IPR035896">
    <property type="entry name" value="AN1-like_Znf"/>
</dbReference>
<evidence type="ECO:0000259" key="33">
    <source>
        <dbReference type="PROSITE" id="PS51039"/>
    </source>
</evidence>
<dbReference type="InterPro" id="IPR041679">
    <property type="entry name" value="DNA2/NAM7-like_C"/>
</dbReference>
<evidence type="ECO:0000256" key="18">
    <source>
        <dbReference type="ARBA" id="ARBA00022884"/>
    </source>
</evidence>